<feature type="compositionally biased region" description="Basic residues" evidence="1">
    <location>
        <begin position="473"/>
        <end position="485"/>
    </location>
</feature>
<dbReference type="Pfam" id="PF03457">
    <property type="entry name" value="HA"/>
    <property type="match status" value="2"/>
</dbReference>
<sequence length="494" mass="56515">METGLHYARAWAAEHRTLDLPRTAHHFGFPLGRWLARQRHQANLHRELFDTPWPHEEPLARIDPYWNPPWGMVWQRRYQAARAQLTPGQDLAPGKGFPGTPDWTGQWLYEQCTHYDELHPRQRQLLTGLGLTTEGARAARPRRIPQAAAFAAGLVHAAAWADQHGHLTVTGDTRLDGYPLGRWLAHQRKRAARGRLPEDRIKALEAIDPHWNPTGGLRWHQAYLTARTHTTNRPLGTTADLDALPSATAKWLFTQCSSYDSLHLEQQQLLADIGLTDERARMLAPPPKPQRPARPARPRLKNPPSSLAAGLPYAQAWAAQYGNLTSAGYCTEREGFPLGWWLYKQRRAAHAHLKRTGRPWPHEAQLAALDPWWNPPWRANWNHSWHQAHTYYSTGRPFPNNTTKWIRTQQRAWEQLHPHQQHLLATFGIHGPTPLHRYNSRPANPTGQPNKLTNSHPATPKRENRSSQTRPAPTRKQRHAPRQHTAHCQAQPAN</sequence>
<dbReference type="PANTHER" id="PTHR33418:SF1">
    <property type="entry name" value="HELICASE-ASSOCIATED DOMAIN-CONTAINING PROTEIN"/>
    <property type="match status" value="1"/>
</dbReference>
<dbReference type="Gene3D" id="6.10.140.530">
    <property type="match status" value="1"/>
</dbReference>
<evidence type="ECO:0000259" key="2">
    <source>
        <dbReference type="Pfam" id="PF03457"/>
    </source>
</evidence>
<dbReference type="Proteomes" id="UP000262477">
    <property type="component" value="Unassembled WGS sequence"/>
</dbReference>
<dbReference type="EMBL" id="QUAC01000483">
    <property type="protein sequence ID" value="REK84517.1"/>
    <property type="molecule type" value="Genomic_DNA"/>
</dbReference>
<reference evidence="3 4" key="1">
    <citation type="submission" date="2018-08" db="EMBL/GenBank/DDBJ databases">
        <title>Streptomyces NEAU-D10 sp. nov., a novel Actinomycete isolated from soil.</title>
        <authorList>
            <person name="Jin L."/>
        </authorList>
    </citation>
    <scope>NUCLEOTIDE SEQUENCE [LARGE SCALE GENOMIC DNA]</scope>
    <source>
        <strain evidence="3 4">NEAU-D10</strain>
    </source>
</reference>
<protein>
    <recommendedName>
        <fullName evidence="2">Helicase-associated domain-containing protein</fullName>
    </recommendedName>
</protein>
<evidence type="ECO:0000313" key="3">
    <source>
        <dbReference type="EMBL" id="REK84517.1"/>
    </source>
</evidence>
<keyword evidence="4" id="KW-1185">Reference proteome</keyword>
<evidence type="ECO:0000256" key="1">
    <source>
        <dbReference type="SAM" id="MobiDB-lite"/>
    </source>
</evidence>
<evidence type="ECO:0000313" key="4">
    <source>
        <dbReference type="Proteomes" id="UP000262477"/>
    </source>
</evidence>
<feature type="region of interest" description="Disordered" evidence="1">
    <location>
        <begin position="429"/>
        <end position="494"/>
    </location>
</feature>
<proteinExistence type="predicted"/>
<gene>
    <name evidence="3" type="ORF">DY245_42945</name>
</gene>
<accession>A0A371PPS5</accession>
<dbReference type="RefSeq" id="WP_128512527.1">
    <property type="nucleotide sequence ID" value="NZ_QUAC01000483.1"/>
</dbReference>
<organism evidence="3 4">
    <name type="scientific">Streptomyces inhibens</name>
    <dbReference type="NCBI Taxonomy" id="2293571"/>
    <lineage>
        <taxon>Bacteria</taxon>
        <taxon>Bacillati</taxon>
        <taxon>Actinomycetota</taxon>
        <taxon>Actinomycetes</taxon>
        <taxon>Kitasatosporales</taxon>
        <taxon>Streptomycetaceae</taxon>
        <taxon>Streptomyces</taxon>
    </lineage>
</organism>
<comment type="caution">
    <text evidence="3">The sequence shown here is derived from an EMBL/GenBank/DDBJ whole genome shotgun (WGS) entry which is preliminary data.</text>
</comment>
<feature type="domain" description="Helicase-associated" evidence="2">
    <location>
        <begin position="147"/>
        <end position="208"/>
    </location>
</feature>
<dbReference type="InterPro" id="IPR005114">
    <property type="entry name" value="Helicase_assoc"/>
</dbReference>
<name>A0A371PPS5_STRIH</name>
<dbReference type="AlphaFoldDB" id="A0A371PPS5"/>
<feature type="domain" description="Helicase-associated" evidence="2">
    <location>
        <begin position="2"/>
        <end position="43"/>
    </location>
</feature>
<feature type="compositionally biased region" description="Polar residues" evidence="1">
    <location>
        <begin position="441"/>
        <end position="457"/>
    </location>
</feature>
<feature type="region of interest" description="Disordered" evidence="1">
    <location>
        <begin position="282"/>
        <end position="305"/>
    </location>
</feature>
<dbReference type="PANTHER" id="PTHR33418">
    <property type="entry name" value="HELICASE-ASSOCIATED"/>
    <property type="match status" value="1"/>
</dbReference>
<dbReference type="OrthoDB" id="4120976at2"/>